<gene>
    <name evidence="1" type="ORF">PQG43_13220</name>
</gene>
<name>A0ABT6BMW8_9BACT</name>
<reference evidence="1 2" key="1">
    <citation type="submission" date="2023-03" db="EMBL/GenBank/DDBJ databases">
        <title>Genome sequencing of Aquirufa.</title>
        <authorList>
            <person name="Pitt A."/>
            <person name="Hahn M.W."/>
        </authorList>
    </citation>
    <scope>NUCLEOTIDE SEQUENCE [LARGE SCALE GENOMIC DNA]</scope>
    <source>
        <strain evidence="1 2">WAEICH-18A</strain>
    </source>
</reference>
<feature type="non-terminal residue" evidence="1">
    <location>
        <position position="1"/>
    </location>
</feature>
<organism evidence="1 2">
    <name type="scientific">Aquirufa aurantiipilula</name>
    <dbReference type="NCBI Taxonomy" id="2696561"/>
    <lineage>
        <taxon>Bacteria</taxon>
        <taxon>Pseudomonadati</taxon>
        <taxon>Bacteroidota</taxon>
        <taxon>Cytophagia</taxon>
        <taxon>Cytophagales</taxon>
        <taxon>Flectobacillaceae</taxon>
        <taxon>Aquirufa</taxon>
    </lineage>
</organism>
<protein>
    <submittedName>
        <fullName evidence="1">Uncharacterized protein</fullName>
    </submittedName>
</protein>
<dbReference type="EMBL" id="JARJOW010000023">
    <property type="protein sequence ID" value="MDF5691821.1"/>
    <property type="molecule type" value="Genomic_DNA"/>
</dbReference>
<sequence length="255" mass="24441">TQTAGGSQTVTVTAKDANGNTATSYTGAKNITFSGASASPSPATTPTVAGTNFGTATSLTFTAGVASGSMILYKAESATVNASDGTINSNTGGTLNVTVSPSTMTKLGTVTMASPQTNGTAFTGTNTLTALDAYGNTATGFDASANNITLIPSLSGAISGLSGGNKLTGSGDFVNGVANLTSLGLTFTGVSGTLSITFAPTSGTGIVGPNITLNPGAATKLVVTGTGTQTAGASNSITITAKDASGNTATGYTGS</sequence>
<comment type="caution">
    <text evidence="1">The sequence shown here is derived from an EMBL/GenBank/DDBJ whole genome shotgun (WGS) entry which is preliminary data.</text>
</comment>
<feature type="non-terminal residue" evidence="1">
    <location>
        <position position="255"/>
    </location>
</feature>
<accession>A0ABT6BMW8</accession>
<dbReference type="Proteomes" id="UP001321344">
    <property type="component" value="Unassembled WGS sequence"/>
</dbReference>
<evidence type="ECO:0000313" key="1">
    <source>
        <dbReference type="EMBL" id="MDF5691821.1"/>
    </source>
</evidence>
<dbReference type="RefSeq" id="WP_276344960.1">
    <property type="nucleotide sequence ID" value="NZ_JARJOW010000023.1"/>
</dbReference>
<evidence type="ECO:0000313" key="2">
    <source>
        <dbReference type="Proteomes" id="UP001321344"/>
    </source>
</evidence>
<keyword evidence="2" id="KW-1185">Reference proteome</keyword>
<proteinExistence type="predicted"/>